<dbReference type="Proteomes" id="UP000032568">
    <property type="component" value="Chromosome"/>
</dbReference>
<evidence type="ECO:0000313" key="1">
    <source>
        <dbReference type="EMBL" id="WDE01525.1"/>
    </source>
</evidence>
<gene>
    <name evidence="1" type="ORF">SG35_013435</name>
</gene>
<keyword evidence="2" id="KW-1185">Reference proteome</keyword>
<reference evidence="1 2" key="2">
    <citation type="journal article" date="2022" name="Mar. Drugs">
        <title>Bioassay-Guided Fractionation Leads to the Detection of Cholic Acid Generated by the Rare Thalassomonas sp.</title>
        <authorList>
            <person name="Pheiffer F."/>
            <person name="Schneider Y.K."/>
            <person name="Hansen E.H."/>
            <person name="Andersen J.H."/>
            <person name="Isaksson J."/>
            <person name="Busche T."/>
            <person name="R C."/>
            <person name="Kalinowski J."/>
            <person name="Zyl L.V."/>
            <person name="Trindade M."/>
        </authorList>
    </citation>
    <scope>NUCLEOTIDE SEQUENCE [LARGE SCALE GENOMIC DNA]</scope>
    <source>
        <strain evidence="1 2">A5K-106</strain>
    </source>
</reference>
<dbReference type="KEGG" id="tact:SG35_013435"/>
<dbReference type="RefSeq" id="WP_044832723.1">
    <property type="nucleotide sequence ID" value="NZ_CP059735.1"/>
</dbReference>
<reference evidence="1 2" key="1">
    <citation type="journal article" date="2015" name="Genome Announc.">
        <title>Draft Genome Sequences of Marine Isolates of Thalassomonas viridans and Thalassomonas actiniarum.</title>
        <authorList>
            <person name="Olonade I."/>
            <person name="van Zyl L.J."/>
            <person name="Trindade M."/>
        </authorList>
    </citation>
    <scope>NUCLEOTIDE SEQUENCE [LARGE SCALE GENOMIC DNA]</scope>
    <source>
        <strain evidence="1 2">A5K-106</strain>
    </source>
</reference>
<organism evidence="1 2">
    <name type="scientific">Thalassomonas actiniarum</name>
    <dbReference type="NCBI Taxonomy" id="485447"/>
    <lineage>
        <taxon>Bacteria</taxon>
        <taxon>Pseudomonadati</taxon>
        <taxon>Pseudomonadota</taxon>
        <taxon>Gammaproteobacteria</taxon>
        <taxon>Alteromonadales</taxon>
        <taxon>Colwelliaceae</taxon>
        <taxon>Thalassomonas</taxon>
    </lineage>
</organism>
<dbReference type="EMBL" id="CP059735">
    <property type="protein sequence ID" value="WDE01525.1"/>
    <property type="molecule type" value="Genomic_DNA"/>
</dbReference>
<protein>
    <submittedName>
        <fullName evidence="1">Uncharacterized protein</fullName>
    </submittedName>
</protein>
<sequence>MTVISSLRFLLLLALLALVVAKWDALFSMSAIIASDKILAQVLTSKRTVITRHSRGADYSVIQYHLTLAAPSGQPFHYTLDNSLLKGKAPVNGEWLSFTRLRRKSGADDYLIDRASLEQRLIQGPQLIP</sequence>
<name>A0AAE9YUL4_9GAMM</name>
<accession>A0AAE9YUL4</accession>
<dbReference type="AlphaFoldDB" id="A0AAE9YUL4"/>
<evidence type="ECO:0000313" key="2">
    <source>
        <dbReference type="Proteomes" id="UP000032568"/>
    </source>
</evidence>
<proteinExistence type="predicted"/>